<proteinExistence type="predicted"/>
<dbReference type="EMBL" id="JABXBU010002227">
    <property type="protein sequence ID" value="KAF8773969.1"/>
    <property type="molecule type" value="Genomic_DNA"/>
</dbReference>
<reference evidence="1" key="2">
    <citation type="submission" date="2020-06" db="EMBL/GenBank/DDBJ databases">
        <authorList>
            <person name="Sheffer M."/>
        </authorList>
    </citation>
    <scope>NUCLEOTIDE SEQUENCE</scope>
</reference>
<accession>A0A8T0EP61</accession>
<organism evidence="1 2">
    <name type="scientific">Argiope bruennichi</name>
    <name type="common">Wasp spider</name>
    <name type="synonym">Aranea bruennichi</name>
    <dbReference type="NCBI Taxonomy" id="94029"/>
    <lineage>
        <taxon>Eukaryota</taxon>
        <taxon>Metazoa</taxon>
        <taxon>Ecdysozoa</taxon>
        <taxon>Arthropoda</taxon>
        <taxon>Chelicerata</taxon>
        <taxon>Arachnida</taxon>
        <taxon>Araneae</taxon>
        <taxon>Araneomorphae</taxon>
        <taxon>Entelegynae</taxon>
        <taxon>Araneoidea</taxon>
        <taxon>Araneidae</taxon>
        <taxon>Argiope</taxon>
    </lineage>
</organism>
<evidence type="ECO:0000313" key="1">
    <source>
        <dbReference type="EMBL" id="KAF8773969.1"/>
    </source>
</evidence>
<dbReference type="AlphaFoldDB" id="A0A8T0EP61"/>
<evidence type="ECO:0000313" key="2">
    <source>
        <dbReference type="Proteomes" id="UP000807504"/>
    </source>
</evidence>
<protein>
    <submittedName>
        <fullName evidence="1">Uncharacterized protein</fullName>
    </submittedName>
</protein>
<dbReference type="Proteomes" id="UP000807504">
    <property type="component" value="Unassembled WGS sequence"/>
</dbReference>
<sequence length="72" mass="8311">MELEPEATLRDFSHITPQKRVKVCVQRFLSQFRLIHPSQHATLLLFLVVCAFLGRTRANISFKLIAARGFEL</sequence>
<keyword evidence="2" id="KW-1185">Reference proteome</keyword>
<gene>
    <name evidence="1" type="ORF">HNY73_016574</name>
</gene>
<reference evidence="1" key="1">
    <citation type="journal article" date="2020" name="bioRxiv">
        <title>Chromosome-level reference genome of the European wasp spider Argiope bruennichi: a resource for studies on range expansion and evolutionary adaptation.</title>
        <authorList>
            <person name="Sheffer M.M."/>
            <person name="Hoppe A."/>
            <person name="Krehenwinkel H."/>
            <person name="Uhl G."/>
            <person name="Kuss A.W."/>
            <person name="Jensen L."/>
            <person name="Jensen C."/>
            <person name="Gillespie R.G."/>
            <person name="Hoff K.J."/>
            <person name="Prost S."/>
        </authorList>
    </citation>
    <scope>NUCLEOTIDE SEQUENCE</scope>
</reference>
<name>A0A8T0EP61_ARGBR</name>
<comment type="caution">
    <text evidence="1">The sequence shown here is derived from an EMBL/GenBank/DDBJ whole genome shotgun (WGS) entry which is preliminary data.</text>
</comment>